<feature type="binding site" evidence="7 9">
    <location>
        <position position="144"/>
    </location>
    <ligand>
        <name>3-methyl-2-oxobutanoate</name>
        <dbReference type="ChEBI" id="CHEBI:11851"/>
    </ligand>
</feature>
<organism evidence="12 13">
    <name type="scientific">Streptomyces ruber</name>
    <dbReference type="NCBI Taxonomy" id="83378"/>
    <lineage>
        <taxon>Bacteria</taxon>
        <taxon>Bacillati</taxon>
        <taxon>Actinomycetota</taxon>
        <taxon>Actinomycetes</taxon>
        <taxon>Kitasatosporales</taxon>
        <taxon>Streptomycetaceae</taxon>
        <taxon>Streptomyces</taxon>
    </lineage>
</organism>
<evidence type="ECO:0000256" key="5">
    <source>
        <dbReference type="ARBA" id="ARBA00022679"/>
    </source>
</evidence>
<dbReference type="FunFam" id="3.20.20.60:FF:000003">
    <property type="entry name" value="3-methyl-2-oxobutanoate hydroxymethyltransferase"/>
    <property type="match status" value="1"/>
</dbReference>
<dbReference type="InterPro" id="IPR040442">
    <property type="entry name" value="Pyrv_kinase-like_dom_sf"/>
</dbReference>
<accession>A0A918BH05</accession>
<evidence type="ECO:0000256" key="2">
    <source>
        <dbReference type="ARBA" id="ARBA00008676"/>
    </source>
</evidence>
<evidence type="ECO:0000256" key="6">
    <source>
        <dbReference type="ARBA" id="ARBA00056497"/>
    </source>
</evidence>
<comment type="subcellular location">
    <subcellularLocation>
        <location evidence="7">Cytoplasm</location>
    </subcellularLocation>
</comment>
<feature type="region of interest" description="Disordered" evidence="11">
    <location>
        <begin position="1"/>
        <end position="27"/>
    </location>
</feature>
<comment type="catalytic activity">
    <reaction evidence="7">
        <text>(6R)-5,10-methylene-5,6,7,8-tetrahydrofolate + 3-methyl-2-oxobutanoate + H2O = 2-dehydropantoate + (6S)-5,6,7,8-tetrahydrofolate</text>
        <dbReference type="Rhea" id="RHEA:11824"/>
        <dbReference type="ChEBI" id="CHEBI:11561"/>
        <dbReference type="ChEBI" id="CHEBI:11851"/>
        <dbReference type="ChEBI" id="CHEBI:15377"/>
        <dbReference type="ChEBI" id="CHEBI:15636"/>
        <dbReference type="ChEBI" id="CHEBI:57453"/>
        <dbReference type="EC" id="2.1.2.11"/>
    </reaction>
</comment>
<evidence type="ECO:0000256" key="3">
    <source>
        <dbReference type="ARBA" id="ARBA00011424"/>
    </source>
</evidence>
<evidence type="ECO:0000256" key="9">
    <source>
        <dbReference type="PIRSR" id="PIRSR000388-2"/>
    </source>
</evidence>
<name>A0A918BH05_9ACTN</name>
<dbReference type="NCBIfam" id="TIGR00222">
    <property type="entry name" value="panB"/>
    <property type="match status" value="1"/>
</dbReference>
<evidence type="ECO:0000313" key="12">
    <source>
        <dbReference type="EMBL" id="GGQ64573.1"/>
    </source>
</evidence>
<dbReference type="PIRSF" id="PIRSF000388">
    <property type="entry name" value="Pantoate_hydroxy_MeTrfase"/>
    <property type="match status" value="1"/>
</dbReference>
<evidence type="ECO:0000313" key="13">
    <source>
        <dbReference type="Proteomes" id="UP000620156"/>
    </source>
</evidence>
<evidence type="ECO:0000256" key="4">
    <source>
        <dbReference type="ARBA" id="ARBA00022655"/>
    </source>
</evidence>
<dbReference type="EMBL" id="BMQK01000008">
    <property type="protein sequence ID" value="GGQ64573.1"/>
    <property type="molecule type" value="Genomic_DNA"/>
</dbReference>
<dbReference type="GO" id="GO:0000287">
    <property type="term" value="F:magnesium ion binding"/>
    <property type="evidence" value="ECO:0007669"/>
    <property type="project" value="TreeGrafter"/>
</dbReference>
<sequence>MTQLPAAQKQPAEPSLKPSDSSKALYGGKSTRRITVRDIAAAKERGEKWPMLTAYDAMTASVFDEAGIPVMLVGDSAGNCHLGYDTTVPVTLDEMTMLSSAVVRGTRRALIVADLPFGSYQEGPVQALRSATRLVKEAGAGAVKLEGGERSHGQIQLLVEAGIPVMAHIGLTPQSVNAMGYRVQGRGEEAAQQLLRDAKAVQDAGAFAVVLELVPAELAAEVTRTLHIPTVGIGAGPGTDAQVLVWTDMLGLTSGRVPKFVKKYADLREVMTGAARAFAEDVVGGTFPQEEHSVH</sequence>
<protein>
    <recommendedName>
        <fullName evidence="7">3-methyl-2-oxobutanoate hydroxymethyltransferase</fullName>
        <ecNumber evidence="7">2.1.2.11</ecNumber>
    </recommendedName>
    <alternativeName>
        <fullName evidence="7">Ketopantoate hydroxymethyltransferase</fullName>
        <shortName evidence="7">KPHMT</shortName>
    </alternativeName>
</protein>
<evidence type="ECO:0000256" key="1">
    <source>
        <dbReference type="ARBA" id="ARBA00005033"/>
    </source>
</evidence>
<keyword evidence="4 7" id="KW-0566">Pantothenate biosynthesis</keyword>
<dbReference type="NCBIfam" id="NF001452">
    <property type="entry name" value="PRK00311.1"/>
    <property type="match status" value="1"/>
</dbReference>
<keyword evidence="7 10" id="KW-0479">Metal-binding</keyword>
<keyword evidence="7 10" id="KW-0460">Magnesium</keyword>
<evidence type="ECO:0000256" key="11">
    <source>
        <dbReference type="SAM" id="MobiDB-lite"/>
    </source>
</evidence>
<reference evidence="12" key="2">
    <citation type="submission" date="2020-09" db="EMBL/GenBank/DDBJ databases">
        <authorList>
            <person name="Sun Q."/>
            <person name="Ohkuma M."/>
        </authorList>
    </citation>
    <scope>NUCLEOTIDE SEQUENCE</scope>
    <source>
        <strain evidence="12">JCM 3131</strain>
    </source>
</reference>
<dbReference type="RefSeq" id="WP_189218046.1">
    <property type="nucleotide sequence ID" value="NZ_BMQK01000008.1"/>
</dbReference>
<dbReference type="HAMAP" id="MF_00156">
    <property type="entry name" value="PanB"/>
    <property type="match status" value="1"/>
</dbReference>
<dbReference type="CDD" id="cd06557">
    <property type="entry name" value="KPHMT-like"/>
    <property type="match status" value="1"/>
</dbReference>
<feature type="binding site" evidence="7 9">
    <location>
        <begin position="75"/>
        <end position="76"/>
    </location>
    <ligand>
        <name>3-methyl-2-oxobutanoate</name>
        <dbReference type="ChEBI" id="CHEBI:11851"/>
    </ligand>
</feature>
<keyword evidence="13" id="KW-1185">Reference proteome</keyword>
<feature type="binding site" evidence="7 10">
    <location>
        <position position="114"/>
    </location>
    <ligand>
        <name>Mg(2+)</name>
        <dbReference type="ChEBI" id="CHEBI:18420"/>
    </ligand>
</feature>
<dbReference type="InterPro" id="IPR015813">
    <property type="entry name" value="Pyrv/PenolPyrv_kinase-like_dom"/>
</dbReference>
<comment type="cofactor">
    <cofactor evidence="7 10">
        <name>Mg(2+)</name>
        <dbReference type="ChEBI" id="CHEBI:18420"/>
    </cofactor>
    <text evidence="7 10">Binds 1 Mg(2+) ion per subunit.</text>
</comment>
<comment type="subunit">
    <text evidence="3 7">Homodecamer; pentamer of dimers.</text>
</comment>
<gene>
    <name evidence="7 12" type="primary">panB</name>
    <name evidence="12" type="ORF">GCM10010145_38030</name>
</gene>
<evidence type="ECO:0000256" key="10">
    <source>
        <dbReference type="PIRSR" id="PIRSR000388-3"/>
    </source>
</evidence>
<keyword evidence="7" id="KW-0963">Cytoplasm</keyword>
<evidence type="ECO:0000256" key="7">
    <source>
        <dbReference type="HAMAP-Rule" id="MF_00156"/>
    </source>
</evidence>
<keyword evidence="5 7" id="KW-0808">Transferase</keyword>
<dbReference type="Pfam" id="PF02548">
    <property type="entry name" value="Pantoate_transf"/>
    <property type="match status" value="1"/>
</dbReference>
<dbReference type="Gene3D" id="3.20.20.60">
    <property type="entry name" value="Phosphoenolpyruvate-binding domains"/>
    <property type="match status" value="1"/>
</dbReference>
<feature type="active site" description="Proton acceptor" evidence="7 8">
    <location>
        <position position="212"/>
    </location>
</feature>
<dbReference type="Proteomes" id="UP000620156">
    <property type="component" value="Unassembled WGS sequence"/>
</dbReference>
<dbReference type="AlphaFoldDB" id="A0A918BH05"/>
<comment type="caution">
    <text evidence="12">The sequence shown here is derived from an EMBL/GenBank/DDBJ whole genome shotgun (WGS) entry which is preliminary data.</text>
</comment>
<dbReference type="PANTHER" id="PTHR20881:SF0">
    <property type="entry name" value="3-METHYL-2-OXOBUTANOATE HYDROXYMETHYLTRANSFERASE"/>
    <property type="match status" value="1"/>
</dbReference>
<feature type="binding site" evidence="7 10">
    <location>
        <position position="75"/>
    </location>
    <ligand>
        <name>Mg(2+)</name>
        <dbReference type="ChEBI" id="CHEBI:18420"/>
    </ligand>
</feature>
<evidence type="ECO:0000256" key="8">
    <source>
        <dbReference type="PIRSR" id="PIRSR000388-1"/>
    </source>
</evidence>
<dbReference type="GO" id="GO:0003864">
    <property type="term" value="F:3-methyl-2-oxobutanoate hydroxymethyltransferase activity"/>
    <property type="evidence" value="ECO:0007669"/>
    <property type="project" value="UniProtKB-UniRule"/>
</dbReference>
<comment type="pathway">
    <text evidence="1 7">Cofactor biosynthesis; (R)-pantothenate biosynthesis; (R)-pantoate from 3-methyl-2-oxobutanoate: step 1/2.</text>
</comment>
<dbReference type="SUPFAM" id="SSF51621">
    <property type="entry name" value="Phosphoenolpyruvate/pyruvate domain"/>
    <property type="match status" value="1"/>
</dbReference>
<dbReference type="GO" id="GO:0005737">
    <property type="term" value="C:cytoplasm"/>
    <property type="evidence" value="ECO:0007669"/>
    <property type="project" value="UniProtKB-SubCell"/>
</dbReference>
<dbReference type="EC" id="2.1.2.11" evidence="7"/>
<feature type="binding site" evidence="7 9">
    <location>
        <position position="114"/>
    </location>
    <ligand>
        <name>3-methyl-2-oxobutanoate</name>
        <dbReference type="ChEBI" id="CHEBI:11851"/>
    </ligand>
</feature>
<dbReference type="InterPro" id="IPR003700">
    <property type="entry name" value="Pantoate_hydroxy_MeTrfase"/>
</dbReference>
<proteinExistence type="inferred from homology"/>
<dbReference type="PANTHER" id="PTHR20881">
    <property type="entry name" value="3-METHYL-2-OXOBUTANOATE HYDROXYMETHYLTRANSFERASE"/>
    <property type="match status" value="1"/>
</dbReference>
<dbReference type="GO" id="GO:0015940">
    <property type="term" value="P:pantothenate biosynthetic process"/>
    <property type="evidence" value="ECO:0007669"/>
    <property type="project" value="UniProtKB-UniRule"/>
</dbReference>
<comment type="similarity">
    <text evidence="2 7">Belongs to the PanB family.</text>
</comment>
<feature type="binding site" evidence="7 10">
    <location>
        <position position="146"/>
    </location>
    <ligand>
        <name>Mg(2+)</name>
        <dbReference type="ChEBI" id="CHEBI:18420"/>
    </ligand>
</feature>
<comment type="function">
    <text evidence="6 7">Catalyzes the reversible reaction in which hydroxymethyl group from 5,10-methylenetetrahydrofolate is transferred onto alpha-ketoisovalerate to form ketopantoate.</text>
</comment>
<reference evidence="12" key="1">
    <citation type="journal article" date="2014" name="Int. J. Syst. Evol. Microbiol.">
        <title>Complete genome sequence of Corynebacterium casei LMG S-19264T (=DSM 44701T), isolated from a smear-ripened cheese.</title>
        <authorList>
            <consortium name="US DOE Joint Genome Institute (JGI-PGF)"/>
            <person name="Walter F."/>
            <person name="Albersmeier A."/>
            <person name="Kalinowski J."/>
            <person name="Ruckert C."/>
        </authorList>
    </citation>
    <scope>NUCLEOTIDE SEQUENCE</scope>
    <source>
        <strain evidence="12">JCM 3131</strain>
    </source>
</reference>